<name>A0A0F9FLU7_9ZZZZ</name>
<gene>
    <name evidence="1" type="ORF">LCGC14_2289490</name>
</gene>
<sequence length="155" mass="16773">MKFTGTFIGAKLDLQEYKSRLQDHLWRELKLAANAWLTGTGGRVPVWSGMARGSLLELNELINGTIVIAPLRVPSRISQGRSLGTAIPESSSELAQITITTNVEHYNIQEHSKVASGGSPSAPWKSFEAGAVAFKAAASLAKLPPLRFKPKVHKV</sequence>
<proteinExistence type="predicted"/>
<dbReference type="AlphaFoldDB" id="A0A0F9FLU7"/>
<reference evidence="1" key="1">
    <citation type="journal article" date="2015" name="Nature">
        <title>Complex archaea that bridge the gap between prokaryotes and eukaryotes.</title>
        <authorList>
            <person name="Spang A."/>
            <person name="Saw J.H."/>
            <person name="Jorgensen S.L."/>
            <person name="Zaremba-Niedzwiedzka K."/>
            <person name="Martijn J."/>
            <person name="Lind A.E."/>
            <person name="van Eijk R."/>
            <person name="Schleper C."/>
            <person name="Guy L."/>
            <person name="Ettema T.J."/>
        </authorList>
    </citation>
    <scope>NUCLEOTIDE SEQUENCE</scope>
</reference>
<organism evidence="1">
    <name type="scientific">marine sediment metagenome</name>
    <dbReference type="NCBI Taxonomy" id="412755"/>
    <lineage>
        <taxon>unclassified sequences</taxon>
        <taxon>metagenomes</taxon>
        <taxon>ecological metagenomes</taxon>
    </lineage>
</organism>
<dbReference type="EMBL" id="LAZR01032033">
    <property type="protein sequence ID" value="KKL52037.1"/>
    <property type="molecule type" value="Genomic_DNA"/>
</dbReference>
<protein>
    <submittedName>
        <fullName evidence="1">Uncharacterized protein</fullName>
    </submittedName>
</protein>
<accession>A0A0F9FLU7</accession>
<evidence type="ECO:0000313" key="1">
    <source>
        <dbReference type="EMBL" id="KKL52037.1"/>
    </source>
</evidence>
<comment type="caution">
    <text evidence="1">The sequence shown here is derived from an EMBL/GenBank/DDBJ whole genome shotgun (WGS) entry which is preliminary data.</text>
</comment>